<reference evidence="2" key="1">
    <citation type="submission" date="2016-03" db="EMBL/GenBank/DDBJ databases">
        <title>Mechanisms controlling the formation of the plant cell surface in tip-growing cells are functionally conserved among land plants.</title>
        <authorList>
            <person name="Honkanen S."/>
            <person name="Jones V.A."/>
            <person name="Morieri G."/>
            <person name="Champion C."/>
            <person name="Hetherington A.J."/>
            <person name="Kelly S."/>
            <person name="Saint-Marcoux D."/>
            <person name="Proust H."/>
            <person name="Prescott H."/>
            <person name="Dolan L."/>
        </authorList>
    </citation>
    <scope>NUCLEOTIDE SEQUENCE [LARGE SCALE GENOMIC DNA]</scope>
    <source>
        <tissue evidence="2">Whole gametophyte</tissue>
    </source>
</reference>
<dbReference type="Proteomes" id="UP000077202">
    <property type="component" value="Unassembled WGS sequence"/>
</dbReference>
<protein>
    <submittedName>
        <fullName evidence="2">Uncharacterized protein</fullName>
    </submittedName>
</protein>
<gene>
    <name evidence="2" type="ORF">AXG93_2396s1090</name>
</gene>
<comment type="caution">
    <text evidence="2">The sequence shown here is derived from an EMBL/GenBank/DDBJ whole genome shotgun (WGS) entry which is preliminary data.</text>
</comment>
<feature type="compositionally biased region" description="Basic and acidic residues" evidence="1">
    <location>
        <begin position="70"/>
        <end position="81"/>
    </location>
</feature>
<proteinExistence type="predicted"/>
<feature type="region of interest" description="Disordered" evidence="1">
    <location>
        <begin position="37"/>
        <end position="88"/>
    </location>
</feature>
<evidence type="ECO:0000313" key="3">
    <source>
        <dbReference type="Proteomes" id="UP000077202"/>
    </source>
</evidence>
<name>A0A176VCW4_MARPO</name>
<evidence type="ECO:0000256" key="1">
    <source>
        <dbReference type="SAM" id="MobiDB-lite"/>
    </source>
</evidence>
<sequence length="147" mass="16008">MAMRWAPRWSRVDGGGKPTVSSVCPVGWGPGRNPVHHIGKSNWGMRKMKPTLPRASSTLPARKNGGGGRAGDEGRKEERRNQTAHGFARVGSSVMRSLGKSELMNVVALLNRQIGARAREERSIVQDARGEGLQSTPSRFRPLIGPF</sequence>
<dbReference type="AlphaFoldDB" id="A0A176VCW4"/>
<dbReference type="EMBL" id="LVLJ01004011">
    <property type="protein sequence ID" value="OAE18758.1"/>
    <property type="molecule type" value="Genomic_DNA"/>
</dbReference>
<accession>A0A176VCW4</accession>
<keyword evidence="3" id="KW-1185">Reference proteome</keyword>
<evidence type="ECO:0000313" key="2">
    <source>
        <dbReference type="EMBL" id="OAE18758.1"/>
    </source>
</evidence>
<organism evidence="2 3">
    <name type="scientific">Marchantia polymorpha subsp. ruderalis</name>
    <dbReference type="NCBI Taxonomy" id="1480154"/>
    <lineage>
        <taxon>Eukaryota</taxon>
        <taxon>Viridiplantae</taxon>
        <taxon>Streptophyta</taxon>
        <taxon>Embryophyta</taxon>
        <taxon>Marchantiophyta</taxon>
        <taxon>Marchantiopsida</taxon>
        <taxon>Marchantiidae</taxon>
        <taxon>Marchantiales</taxon>
        <taxon>Marchantiaceae</taxon>
        <taxon>Marchantia</taxon>
    </lineage>
</organism>